<protein>
    <submittedName>
        <fullName evidence="2">Uncharacterized protein</fullName>
    </submittedName>
</protein>
<dbReference type="EMBL" id="CAUYUJ010014371">
    <property type="protein sequence ID" value="CAK0840347.1"/>
    <property type="molecule type" value="Genomic_DNA"/>
</dbReference>
<evidence type="ECO:0000256" key="1">
    <source>
        <dbReference type="SAM" id="MobiDB-lite"/>
    </source>
</evidence>
<keyword evidence="3" id="KW-1185">Reference proteome</keyword>
<organism evidence="2 3">
    <name type="scientific">Prorocentrum cordatum</name>
    <dbReference type="NCBI Taxonomy" id="2364126"/>
    <lineage>
        <taxon>Eukaryota</taxon>
        <taxon>Sar</taxon>
        <taxon>Alveolata</taxon>
        <taxon>Dinophyceae</taxon>
        <taxon>Prorocentrales</taxon>
        <taxon>Prorocentraceae</taxon>
        <taxon>Prorocentrum</taxon>
    </lineage>
</organism>
<dbReference type="Proteomes" id="UP001189429">
    <property type="component" value="Unassembled WGS sequence"/>
</dbReference>
<comment type="caution">
    <text evidence="2">The sequence shown here is derived from an EMBL/GenBank/DDBJ whole genome shotgun (WGS) entry which is preliminary data.</text>
</comment>
<name>A0ABN9T5Q1_9DINO</name>
<evidence type="ECO:0000313" key="2">
    <source>
        <dbReference type="EMBL" id="CAK0840347.1"/>
    </source>
</evidence>
<evidence type="ECO:0000313" key="3">
    <source>
        <dbReference type="Proteomes" id="UP001189429"/>
    </source>
</evidence>
<feature type="compositionally biased region" description="Basic and acidic residues" evidence="1">
    <location>
        <begin position="53"/>
        <end position="68"/>
    </location>
</feature>
<reference evidence="2" key="1">
    <citation type="submission" date="2023-10" db="EMBL/GenBank/DDBJ databases">
        <authorList>
            <person name="Chen Y."/>
            <person name="Shah S."/>
            <person name="Dougan E. K."/>
            <person name="Thang M."/>
            <person name="Chan C."/>
        </authorList>
    </citation>
    <scope>NUCLEOTIDE SEQUENCE [LARGE SCALE GENOMIC DNA]</scope>
</reference>
<proteinExistence type="predicted"/>
<feature type="region of interest" description="Disordered" evidence="1">
    <location>
        <begin position="47"/>
        <end position="69"/>
    </location>
</feature>
<gene>
    <name evidence="2" type="ORF">PCOR1329_LOCUS35810</name>
</gene>
<accession>A0ABN9T5Q1</accession>
<sequence>MWQICRRMRRGVPQVKNPEFHNKAGVGGKHQARIHGKESSTGLMVRNVDSNGDEDRPARATLDRREAKSLVGGEKARAALLANMGGHMGDAKDGPRPSLQVSVNGRITVGLTGLAKCAGGKEARIAAIEAAMKQQQQEMLRQGASSAGKGPA</sequence>